<feature type="non-terminal residue" evidence="1">
    <location>
        <position position="541"/>
    </location>
</feature>
<keyword evidence="2" id="KW-1185">Reference proteome</keyword>
<proteinExistence type="predicted"/>
<gene>
    <name evidence="1" type="primary">GIN1_4</name>
    <name evidence="1" type="ORF">H2198_007814</name>
</gene>
<protein>
    <submittedName>
        <fullName evidence="1">Gypsy retrotransposon integrase-like protein 1</fullName>
    </submittedName>
</protein>
<name>A0ACC2ZZ86_9EURO</name>
<accession>A0ACC2ZZ86</accession>
<evidence type="ECO:0000313" key="2">
    <source>
        <dbReference type="Proteomes" id="UP001172386"/>
    </source>
</evidence>
<dbReference type="Proteomes" id="UP001172386">
    <property type="component" value="Unassembled WGS sequence"/>
</dbReference>
<comment type="caution">
    <text evidence="1">The sequence shown here is derived from an EMBL/GenBank/DDBJ whole genome shotgun (WGS) entry which is preliminary data.</text>
</comment>
<organism evidence="1 2">
    <name type="scientific">Neophaeococcomyces mojaviensis</name>
    <dbReference type="NCBI Taxonomy" id="3383035"/>
    <lineage>
        <taxon>Eukaryota</taxon>
        <taxon>Fungi</taxon>
        <taxon>Dikarya</taxon>
        <taxon>Ascomycota</taxon>
        <taxon>Pezizomycotina</taxon>
        <taxon>Eurotiomycetes</taxon>
        <taxon>Chaetothyriomycetidae</taxon>
        <taxon>Chaetothyriales</taxon>
        <taxon>Chaetothyriales incertae sedis</taxon>
        <taxon>Neophaeococcomyces</taxon>
    </lineage>
</organism>
<sequence>MGVADKAHEPNEVSNNPQKQPNWVLPEGVQPQDESDAAAVHDSGAENDSDAKLSMPMQKRRRVTRACDECRRKKIKCDGKQPCTHCTVYSYDCTYDQPSNRRRNPGPQVLEALERRLQKAEAVLRSVLPGVDIYDPKFDARGIEQIVESARTSPRGTVPPPPQERSDDDAQMRSMVGRTGSLDLDDSGYYDYHGHSSGYMFMRKFRSQFGDDFLPNPRPIENRNLSHIQESPKSLHSSPFEPGMNVSPDLPPRDVAIELCRNAIDDCCALQRPLHRPTFFRRLHSIYDTDPENYTNEHIKFLPLLYIVMATGCLFGRFDDKESELDKKGYKFATEQGYQYFNVGKSMLDITDCRDLISIQAVMFMILFLQGTAKLATCYAYVGVALRACCRLGMHRKIAANFNIIEQEERKRLFWQVRKMDIYVGAMLGLPQMLSNDDIDQEFPSETFDEYIKENGILPMPEGAFSLHSATNAHTKLLELLQKVVRYVYPTKPLKPSDGPTSGDYTVSHSRVRELERDLEQWINELPTEFRPSDNAGVELS</sequence>
<reference evidence="1" key="1">
    <citation type="submission" date="2022-10" db="EMBL/GenBank/DDBJ databases">
        <title>Culturing micro-colonial fungi from biological soil crusts in the Mojave desert and describing Neophaeococcomyces mojavensis, and introducing the new genera and species Taxawa tesnikishii.</title>
        <authorList>
            <person name="Kurbessoian T."/>
            <person name="Stajich J.E."/>
        </authorList>
    </citation>
    <scope>NUCLEOTIDE SEQUENCE</scope>
    <source>
        <strain evidence="1">JES_112</strain>
    </source>
</reference>
<evidence type="ECO:0000313" key="1">
    <source>
        <dbReference type="EMBL" id="KAJ9652946.1"/>
    </source>
</evidence>
<dbReference type="EMBL" id="JAPDRQ010000175">
    <property type="protein sequence ID" value="KAJ9652946.1"/>
    <property type="molecule type" value="Genomic_DNA"/>
</dbReference>